<dbReference type="AlphaFoldDB" id="A0A928VKW0"/>
<feature type="non-terminal residue" evidence="2">
    <location>
        <position position="57"/>
    </location>
</feature>
<dbReference type="EMBL" id="JADEXQ010000018">
    <property type="protein sequence ID" value="MBE9029603.1"/>
    <property type="molecule type" value="Genomic_DNA"/>
</dbReference>
<keyword evidence="3" id="KW-1185">Reference proteome</keyword>
<gene>
    <name evidence="2" type="ORF">IQ266_07655</name>
</gene>
<organism evidence="2 3">
    <name type="scientific">Romeriopsis navalis LEGE 11480</name>
    <dbReference type="NCBI Taxonomy" id="2777977"/>
    <lineage>
        <taxon>Bacteria</taxon>
        <taxon>Bacillati</taxon>
        <taxon>Cyanobacteriota</taxon>
        <taxon>Cyanophyceae</taxon>
        <taxon>Leptolyngbyales</taxon>
        <taxon>Leptolyngbyaceae</taxon>
        <taxon>Romeriopsis</taxon>
        <taxon>Romeriopsis navalis</taxon>
    </lineage>
</organism>
<evidence type="ECO:0000313" key="3">
    <source>
        <dbReference type="Proteomes" id="UP000625316"/>
    </source>
</evidence>
<keyword evidence="1" id="KW-0732">Signal</keyword>
<evidence type="ECO:0000313" key="2">
    <source>
        <dbReference type="EMBL" id="MBE9029603.1"/>
    </source>
</evidence>
<accession>A0A928VKW0</accession>
<feature type="chain" id="PRO_5037531531" evidence="1">
    <location>
        <begin position="26"/>
        <end position="57"/>
    </location>
</feature>
<feature type="signal peptide" evidence="1">
    <location>
        <begin position="1"/>
        <end position="25"/>
    </location>
</feature>
<proteinExistence type="predicted"/>
<reference evidence="2" key="1">
    <citation type="submission" date="2020-10" db="EMBL/GenBank/DDBJ databases">
        <authorList>
            <person name="Castelo-Branco R."/>
            <person name="Eusebio N."/>
            <person name="Adriana R."/>
            <person name="Vieira A."/>
            <person name="Brugerolle De Fraissinette N."/>
            <person name="Rezende De Castro R."/>
            <person name="Schneider M.P."/>
            <person name="Vasconcelos V."/>
            <person name="Leao P.N."/>
        </authorList>
    </citation>
    <scope>NUCLEOTIDE SEQUENCE</scope>
    <source>
        <strain evidence="2">LEGE 11480</strain>
    </source>
</reference>
<comment type="caution">
    <text evidence="2">The sequence shown here is derived from an EMBL/GenBank/DDBJ whole genome shotgun (WGS) entry which is preliminary data.</text>
</comment>
<name>A0A928VKW0_9CYAN</name>
<protein>
    <submittedName>
        <fullName evidence="2">Uncharacterized protein</fullName>
    </submittedName>
</protein>
<dbReference type="Proteomes" id="UP000625316">
    <property type="component" value="Unassembled WGS sequence"/>
</dbReference>
<evidence type="ECO:0000256" key="1">
    <source>
        <dbReference type="SAM" id="SignalP"/>
    </source>
</evidence>
<sequence>MKRFRLASVTSLLTAGMLAPMIAMQAAPAQALKVGYCPQGYKLEIRSNRATCSKTIK</sequence>